<comment type="subcellular location">
    <subcellularLocation>
        <location evidence="1">Membrane</location>
        <topology evidence="1">Multi-pass membrane protein</topology>
    </subcellularLocation>
</comment>
<dbReference type="GO" id="GO:0017004">
    <property type="term" value="P:cytochrome complex assembly"/>
    <property type="evidence" value="ECO:0007669"/>
    <property type="project" value="UniProtKB-KW"/>
</dbReference>
<evidence type="ECO:0000256" key="4">
    <source>
        <dbReference type="ARBA" id="ARBA00022989"/>
    </source>
</evidence>
<evidence type="ECO:0000256" key="5">
    <source>
        <dbReference type="ARBA" id="ARBA00023136"/>
    </source>
</evidence>
<keyword evidence="5 6" id="KW-0472">Membrane</keyword>
<evidence type="ECO:0000259" key="7">
    <source>
        <dbReference type="Pfam" id="PF01578"/>
    </source>
</evidence>
<feature type="non-terminal residue" evidence="8">
    <location>
        <position position="266"/>
    </location>
</feature>
<gene>
    <name evidence="8" type="ORF">LCGC14_1927510</name>
</gene>
<evidence type="ECO:0000256" key="6">
    <source>
        <dbReference type="SAM" id="Phobius"/>
    </source>
</evidence>
<keyword evidence="3" id="KW-0201">Cytochrome c-type biogenesis</keyword>
<sequence length="266" mass="28739">METMAYYAFWSGVLATAVALGAGLTYALVPRLAMRSAMTNIGTVQVPVVVAGPSWLKGGSQGMSWAAAAVLTAFLGFRWIASDLPPASNMWEYTVAFGWALVVGAGLVNWRYRAWGLSLLLLAGALILFAIAEAAFSSQIGSVPPHLQAKHLLALHASTMLVAFGAFGVAFAGAVGLFIREISDGPKWLPTKRVLEQISGTAAMLGFPFYTLGLAVGSYWMNSLWGKYWDWDTKAASSLAAWLIFTAYFHAWNLRRWRAGRAPLLL</sequence>
<dbReference type="GO" id="GO:0020037">
    <property type="term" value="F:heme binding"/>
    <property type="evidence" value="ECO:0007669"/>
    <property type="project" value="InterPro"/>
</dbReference>
<evidence type="ECO:0000313" key="8">
    <source>
        <dbReference type="EMBL" id="KKL88155.1"/>
    </source>
</evidence>
<feature type="domain" description="Cytochrome c assembly protein" evidence="7">
    <location>
        <begin position="99"/>
        <end position="262"/>
    </location>
</feature>
<dbReference type="PANTHER" id="PTHR30071">
    <property type="entry name" value="HEME EXPORTER PROTEIN C"/>
    <property type="match status" value="1"/>
</dbReference>
<dbReference type="AlphaFoldDB" id="A0A0F9I2T3"/>
<feature type="transmembrane region" description="Helical" evidence="6">
    <location>
        <begin position="93"/>
        <end position="112"/>
    </location>
</feature>
<evidence type="ECO:0000256" key="1">
    <source>
        <dbReference type="ARBA" id="ARBA00004141"/>
    </source>
</evidence>
<name>A0A0F9I2T3_9ZZZZ</name>
<feature type="transmembrane region" description="Helical" evidence="6">
    <location>
        <begin position="6"/>
        <end position="29"/>
    </location>
</feature>
<dbReference type="InterPro" id="IPR002541">
    <property type="entry name" value="Cyt_c_assembly"/>
</dbReference>
<protein>
    <recommendedName>
        <fullName evidence="7">Cytochrome c assembly protein domain-containing protein</fullName>
    </recommendedName>
</protein>
<proteinExistence type="predicted"/>
<evidence type="ECO:0000256" key="2">
    <source>
        <dbReference type="ARBA" id="ARBA00022692"/>
    </source>
</evidence>
<dbReference type="GO" id="GO:0005886">
    <property type="term" value="C:plasma membrane"/>
    <property type="evidence" value="ECO:0007669"/>
    <property type="project" value="TreeGrafter"/>
</dbReference>
<keyword evidence="4 6" id="KW-1133">Transmembrane helix</keyword>
<dbReference type="PANTHER" id="PTHR30071:SF1">
    <property type="entry name" value="CYTOCHROME B_B6 PROTEIN-RELATED"/>
    <property type="match status" value="1"/>
</dbReference>
<dbReference type="EMBL" id="LAZR01020646">
    <property type="protein sequence ID" value="KKL88155.1"/>
    <property type="molecule type" value="Genomic_DNA"/>
</dbReference>
<feature type="transmembrane region" description="Helical" evidence="6">
    <location>
        <begin position="153"/>
        <end position="179"/>
    </location>
</feature>
<comment type="caution">
    <text evidence="8">The sequence shown here is derived from an EMBL/GenBank/DDBJ whole genome shotgun (WGS) entry which is preliminary data.</text>
</comment>
<reference evidence="8" key="1">
    <citation type="journal article" date="2015" name="Nature">
        <title>Complex archaea that bridge the gap between prokaryotes and eukaryotes.</title>
        <authorList>
            <person name="Spang A."/>
            <person name="Saw J.H."/>
            <person name="Jorgensen S.L."/>
            <person name="Zaremba-Niedzwiedzka K."/>
            <person name="Martijn J."/>
            <person name="Lind A.E."/>
            <person name="van Eijk R."/>
            <person name="Schleper C."/>
            <person name="Guy L."/>
            <person name="Ettema T.J."/>
        </authorList>
    </citation>
    <scope>NUCLEOTIDE SEQUENCE</scope>
</reference>
<accession>A0A0F9I2T3</accession>
<evidence type="ECO:0000256" key="3">
    <source>
        <dbReference type="ARBA" id="ARBA00022748"/>
    </source>
</evidence>
<keyword evidence="2 6" id="KW-0812">Transmembrane</keyword>
<feature type="transmembrane region" description="Helical" evidence="6">
    <location>
        <begin position="119"/>
        <end position="141"/>
    </location>
</feature>
<feature type="transmembrane region" description="Helical" evidence="6">
    <location>
        <begin position="63"/>
        <end position="81"/>
    </location>
</feature>
<organism evidence="8">
    <name type="scientific">marine sediment metagenome</name>
    <dbReference type="NCBI Taxonomy" id="412755"/>
    <lineage>
        <taxon>unclassified sequences</taxon>
        <taxon>metagenomes</taxon>
        <taxon>ecological metagenomes</taxon>
    </lineage>
</organism>
<feature type="transmembrane region" description="Helical" evidence="6">
    <location>
        <begin position="233"/>
        <end position="251"/>
    </location>
</feature>
<dbReference type="Pfam" id="PF01578">
    <property type="entry name" value="Cytochrom_C_asm"/>
    <property type="match status" value="1"/>
</dbReference>
<dbReference type="InterPro" id="IPR045062">
    <property type="entry name" value="Cyt_c_biogenesis_CcsA/CcmC"/>
</dbReference>
<feature type="transmembrane region" description="Helical" evidence="6">
    <location>
        <begin position="200"/>
        <end position="221"/>
    </location>
</feature>